<dbReference type="Pfam" id="PF00245">
    <property type="entry name" value="Alk_phosphatase"/>
    <property type="match status" value="1"/>
</dbReference>
<evidence type="ECO:0000256" key="3">
    <source>
        <dbReference type="ARBA" id="ARBA00022723"/>
    </source>
</evidence>
<keyword evidence="4 11" id="KW-0378">Hydrolase</keyword>
<feature type="region of interest" description="Disordered" evidence="10">
    <location>
        <begin position="1"/>
        <end position="21"/>
    </location>
</feature>
<keyword evidence="3 8" id="KW-0479">Metal-binding</keyword>
<protein>
    <submittedName>
        <fullName evidence="11">Alkaline phosphatase</fullName>
        <ecNumber evidence="11">3.1.3.1</ecNumber>
    </submittedName>
</protein>
<dbReference type="PRINTS" id="PR00113">
    <property type="entry name" value="ALKPHPHTASE"/>
</dbReference>
<evidence type="ECO:0000256" key="9">
    <source>
        <dbReference type="RuleBase" id="RU003946"/>
    </source>
</evidence>
<dbReference type="EC" id="3.1.3.1" evidence="11"/>
<feature type="compositionally biased region" description="Basic and acidic residues" evidence="10">
    <location>
        <begin position="1"/>
        <end position="15"/>
    </location>
</feature>
<proteinExistence type="inferred from homology"/>
<evidence type="ECO:0000256" key="5">
    <source>
        <dbReference type="ARBA" id="ARBA00022833"/>
    </source>
</evidence>
<dbReference type="InterPro" id="IPR017850">
    <property type="entry name" value="Alkaline_phosphatase_core_sf"/>
</dbReference>
<comment type="cofactor">
    <cofactor evidence="8">
        <name>Mg(2+)</name>
        <dbReference type="ChEBI" id="CHEBI:18420"/>
    </cofactor>
    <text evidence="8">Binds 1 Mg(2+) ion.</text>
</comment>
<organism evidence="11">
    <name type="scientific">uncultured Thermomicrobiales bacterium</name>
    <dbReference type="NCBI Taxonomy" id="1645740"/>
    <lineage>
        <taxon>Bacteria</taxon>
        <taxon>Pseudomonadati</taxon>
        <taxon>Thermomicrobiota</taxon>
        <taxon>Thermomicrobia</taxon>
        <taxon>Thermomicrobiales</taxon>
        <taxon>environmental samples</taxon>
    </lineage>
</organism>
<dbReference type="AlphaFoldDB" id="A0A6J4VSH4"/>
<gene>
    <name evidence="11" type="ORF">AVDCRST_MAG19-4883</name>
</gene>
<evidence type="ECO:0000256" key="4">
    <source>
        <dbReference type="ARBA" id="ARBA00022801"/>
    </source>
</evidence>
<dbReference type="InterPro" id="IPR018299">
    <property type="entry name" value="Alkaline_phosphatase_AS"/>
</dbReference>
<reference evidence="11" key="1">
    <citation type="submission" date="2020-02" db="EMBL/GenBank/DDBJ databases">
        <authorList>
            <person name="Meier V. D."/>
        </authorList>
    </citation>
    <scope>NUCLEOTIDE SEQUENCE</scope>
    <source>
        <strain evidence="11">AVDCRST_MAG19</strain>
    </source>
</reference>
<feature type="binding site" evidence="8">
    <location>
        <position position="283"/>
    </location>
    <ligand>
        <name>Mg(2+)</name>
        <dbReference type="ChEBI" id="CHEBI:18420"/>
    </ligand>
</feature>
<evidence type="ECO:0000256" key="10">
    <source>
        <dbReference type="SAM" id="MobiDB-lite"/>
    </source>
</evidence>
<evidence type="ECO:0000256" key="6">
    <source>
        <dbReference type="ARBA" id="ARBA00022842"/>
    </source>
</evidence>
<dbReference type="Gene3D" id="3.40.720.10">
    <property type="entry name" value="Alkaline Phosphatase, subunit A"/>
    <property type="match status" value="1"/>
</dbReference>
<dbReference type="SUPFAM" id="SSF53649">
    <property type="entry name" value="Alkaline phosphatase-like"/>
    <property type="match status" value="1"/>
</dbReference>
<keyword evidence="5 8" id="KW-0862">Zinc</keyword>
<feature type="binding site" evidence="8">
    <location>
        <position position="129"/>
    </location>
    <ligand>
        <name>Mg(2+)</name>
        <dbReference type="ChEBI" id="CHEBI:18420"/>
    </ligand>
</feature>
<evidence type="ECO:0000256" key="8">
    <source>
        <dbReference type="PIRSR" id="PIRSR601952-2"/>
    </source>
</evidence>
<feature type="binding site" evidence="8">
    <location>
        <position position="127"/>
    </location>
    <ligand>
        <name>Mg(2+)</name>
        <dbReference type="ChEBI" id="CHEBI:18420"/>
    </ligand>
</feature>
<dbReference type="PANTHER" id="PTHR11596">
    <property type="entry name" value="ALKALINE PHOSPHATASE"/>
    <property type="match status" value="1"/>
</dbReference>
<evidence type="ECO:0000256" key="1">
    <source>
        <dbReference type="ARBA" id="ARBA00005984"/>
    </source>
</evidence>
<dbReference type="EMBL" id="CADCWL010000259">
    <property type="protein sequence ID" value="CAA9586349.1"/>
    <property type="molecule type" value="Genomic_DNA"/>
</dbReference>
<feature type="binding site" evidence="8">
    <location>
        <position position="292"/>
    </location>
    <ligand>
        <name>Zn(2+)</name>
        <dbReference type="ChEBI" id="CHEBI:29105"/>
        <label>2</label>
    </ligand>
</feature>
<keyword evidence="6 8" id="KW-0460">Magnesium</keyword>
<comment type="cofactor">
    <cofactor evidence="8">
        <name>Zn(2+)</name>
        <dbReference type="ChEBI" id="CHEBI:29105"/>
    </cofactor>
    <text evidence="8">Binds 2 Zn(2+) ions.</text>
</comment>
<comment type="similarity">
    <text evidence="1 9">Belongs to the alkaline phosphatase family.</text>
</comment>
<keyword evidence="2" id="KW-0597">Phosphoprotein</keyword>
<dbReference type="PROSITE" id="PS00123">
    <property type="entry name" value="ALKALINE_PHOSPHATASE"/>
    <property type="match status" value="1"/>
</dbReference>
<feature type="binding site" evidence="8">
    <location>
        <position position="330"/>
    </location>
    <ligand>
        <name>Zn(2+)</name>
        <dbReference type="ChEBI" id="CHEBI:29105"/>
        <label>2</label>
    </ligand>
</feature>
<sequence length="436" mass="45030">MTGGARDHDRSRPMDTARPPARNVILLVGDGMGQAHRMAGQLLTVGRAGRLAMDRLPHAGLMGTMPADPDHFVTDSAAAATALATGVKTDNGAIAIDPEGRSVPTILELAKRAGKATGLVTTCQITDATPAAFAAHVPHRSDQSEVARQYLEETGVDVILGGGAAYWYPAGAETPFPADPADPLQASRGTAGNLVARARALGYAVATSAAELHAAAVPRPRLTIHDDRTPTRLLGLFANQELFLQRTEGEGAAYDPPVSLAEMTGTAIALLARNPDGFFLMVEESAIDRMAHRNNAPLTLKGVLELDRAVQVALGHAAADPETLVVVTADHECGGLAIAGSDDPPYPYEPGGGLLETTMAGEDGPFPIVGEEDGFVMGWATTGHTAASVPLTAAGPGAERLAGVYENTFLFAVMAEALGLAVPAAGQWGANGSHAR</sequence>
<evidence type="ECO:0000313" key="11">
    <source>
        <dbReference type="EMBL" id="CAA9586349.1"/>
    </source>
</evidence>
<dbReference type="SMART" id="SM00098">
    <property type="entry name" value="alkPPc"/>
    <property type="match status" value="1"/>
</dbReference>
<feature type="binding site" evidence="8">
    <location>
        <position position="30"/>
    </location>
    <ligand>
        <name>Zn(2+)</name>
        <dbReference type="ChEBI" id="CHEBI:29105"/>
        <label>2</label>
    </ligand>
</feature>
<feature type="binding site" evidence="8">
    <location>
        <position position="288"/>
    </location>
    <ligand>
        <name>Zn(2+)</name>
        <dbReference type="ChEBI" id="CHEBI:29105"/>
        <label>2</label>
    </ligand>
</feature>
<dbReference type="GO" id="GO:0046872">
    <property type="term" value="F:metal ion binding"/>
    <property type="evidence" value="ECO:0007669"/>
    <property type="project" value="UniProtKB-KW"/>
</dbReference>
<name>A0A6J4VSH4_9BACT</name>
<feature type="binding site" evidence="8">
    <location>
        <position position="384"/>
    </location>
    <ligand>
        <name>Zn(2+)</name>
        <dbReference type="ChEBI" id="CHEBI:29105"/>
        <label>2</label>
    </ligand>
</feature>
<feature type="active site" description="Phosphoserine intermediate" evidence="7">
    <location>
        <position position="76"/>
    </location>
</feature>
<dbReference type="CDD" id="cd16012">
    <property type="entry name" value="ALP"/>
    <property type="match status" value="1"/>
</dbReference>
<feature type="binding site" evidence="8">
    <location>
        <position position="30"/>
    </location>
    <ligand>
        <name>Mg(2+)</name>
        <dbReference type="ChEBI" id="CHEBI:18420"/>
    </ligand>
</feature>
<dbReference type="PANTHER" id="PTHR11596:SF5">
    <property type="entry name" value="ALKALINE PHOSPHATASE"/>
    <property type="match status" value="1"/>
</dbReference>
<evidence type="ECO:0000256" key="7">
    <source>
        <dbReference type="PIRSR" id="PIRSR601952-1"/>
    </source>
</evidence>
<feature type="binding site" evidence="8">
    <location>
        <position position="331"/>
    </location>
    <ligand>
        <name>Zn(2+)</name>
        <dbReference type="ChEBI" id="CHEBI:29105"/>
        <label>2</label>
    </ligand>
</feature>
<dbReference type="InterPro" id="IPR001952">
    <property type="entry name" value="Alkaline_phosphatase"/>
</dbReference>
<accession>A0A6J4VSH4</accession>
<dbReference type="GO" id="GO:0004035">
    <property type="term" value="F:alkaline phosphatase activity"/>
    <property type="evidence" value="ECO:0007669"/>
    <property type="project" value="UniProtKB-EC"/>
</dbReference>
<evidence type="ECO:0000256" key="2">
    <source>
        <dbReference type="ARBA" id="ARBA00022553"/>
    </source>
</evidence>